<sequence length="188" mass="20739">MLLVMLTKQELTQDGDKSRTNQPIMPQRLPGTHGQACCSDCRHTEWTQEKSSQADVRGREDVDDLEKVRDGGGSKGSGVKKGFNFSREVAKRCAKMCAFRGSSATNNHMHPYNACFECIIISRENEGKISTGSNEASVPPGCQLKGDINNYVNQIPTILSNRCQIYVHEISTIASNEVSTLVPFEISQ</sequence>
<feature type="region of interest" description="Disordered" evidence="1">
    <location>
        <begin position="9"/>
        <end position="31"/>
    </location>
</feature>
<reference evidence="2" key="1">
    <citation type="submission" date="2022-11" db="EMBL/GenBank/DDBJ databases">
        <title>Centuries of genome instability and evolution in soft-shell clam transmissible cancer (bioRxiv).</title>
        <authorList>
            <person name="Hart S.F.M."/>
            <person name="Yonemitsu M.A."/>
            <person name="Giersch R.M."/>
            <person name="Beal B.F."/>
            <person name="Arriagada G."/>
            <person name="Davis B.W."/>
            <person name="Ostrander E.A."/>
            <person name="Goff S.P."/>
            <person name="Metzger M.J."/>
        </authorList>
    </citation>
    <scope>NUCLEOTIDE SEQUENCE</scope>
    <source>
        <strain evidence="2">MELC-2E11</strain>
        <tissue evidence="2">Siphon/mantle</tissue>
    </source>
</reference>
<dbReference type="Proteomes" id="UP001164746">
    <property type="component" value="Chromosome 7"/>
</dbReference>
<gene>
    <name evidence="2" type="ORF">MAR_035204</name>
</gene>
<keyword evidence="3" id="KW-1185">Reference proteome</keyword>
<proteinExistence type="predicted"/>
<name>A0ABY7EJG4_MYAAR</name>
<dbReference type="EMBL" id="CP111018">
    <property type="protein sequence ID" value="WAR10128.1"/>
    <property type="molecule type" value="Genomic_DNA"/>
</dbReference>
<feature type="compositionally biased region" description="Basic and acidic residues" evidence="1">
    <location>
        <begin position="56"/>
        <end position="72"/>
    </location>
</feature>
<evidence type="ECO:0000313" key="3">
    <source>
        <dbReference type="Proteomes" id="UP001164746"/>
    </source>
</evidence>
<evidence type="ECO:0000256" key="1">
    <source>
        <dbReference type="SAM" id="MobiDB-lite"/>
    </source>
</evidence>
<protein>
    <submittedName>
        <fullName evidence="2">Uncharacterized protein</fullName>
    </submittedName>
</protein>
<accession>A0ABY7EJG4</accession>
<organism evidence="2 3">
    <name type="scientific">Mya arenaria</name>
    <name type="common">Soft-shell clam</name>
    <dbReference type="NCBI Taxonomy" id="6604"/>
    <lineage>
        <taxon>Eukaryota</taxon>
        <taxon>Metazoa</taxon>
        <taxon>Spiralia</taxon>
        <taxon>Lophotrochozoa</taxon>
        <taxon>Mollusca</taxon>
        <taxon>Bivalvia</taxon>
        <taxon>Autobranchia</taxon>
        <taxon>Heteroconchia</taxon>
        <taxon>Euheterodonta</taxon>
        <taxon>Imparidentia</taxon>
        <taxon>Neoheterodontei</taxon>
        <taxon>Myida</taxon>
        <taxon>Myoidea</taxon>
        <taxon>Myidae</taxon>
        <taxon>Mya</taxon>
    </lineage>
</organism>
<evidence type="ECO:0000313" key="2">
    <source>
        <dbReference type="EMBL" id="WAR10128.1"/>
    </source>
</evidence>
<feature type="region of interest" description="Disordered" evidence="1">
    <location>
        <begin position="49"/>
        <end position="79"/>
    </location>
</feature>